<keyword evidence="7 8" id="KW-0472">Membrane</keyword>
<dbReference type="PANTHER" id="PTHR21461:SF40">
    <property type="entry name" value="GLYCOSYLTRANSFERASE FAMILY 92 PROTEIN"/>
    <property type="match status" value="1"/>
</dbReference>
<evidence type="ECO:0000256" key="4">
    <source>
        <dbReference type="ARBA" id="ARBA00022679"/>
    </source>
</evidence>
<gene>
    <name evidence="9" type="ORF">g.26554</name>
</gene>
<protein>
    <recommendedName>
        <fullName evidence="8">Glycosyltransferase family 92 protein</fullName>
        <ecNumber evidence="8">2.4.1.-</ecNumber>
    </recommendedName>
</protein>
<feature type="transmembrane region" description="Helical" evidence="8">
    <location>
        <begin position="27"/>
        <end position="50"/>
    </location>
</feature>
<dbReference type="GO" id="GO:0016757">
    <property type="term" value="F:glycosyltransferase activity"/>
    <property type="evidence" value="ECO:0007669"/>
    <property type="project" value="UniProtKB-UniRule"/>
</dbReference>
<reference evidence="9" key="1">
    <citation type="submission" date="2015-11" db="EMBL/GenBank/DDBJ databases">
        <title>De novo transcriptome assembly of four potential Pierce s Disease insect vectors from Arizona vineyards.</title>
        <authorList>
            <person name="Tassone E.E."/>
        </authorList>
    </citation>
    <scope>NUCLEOTIDE SEQUENCE</scope>
</reference>
<dbReference type="EC" id="2.4.1.-" evidence="8"/>
<evidence type="ECO:0000256" key="2">
    <source>
        <dbReference type="ARBA" id="ARBA00007647"/>
    </source>
</evidence>
<comment type="similarity">
    <text evidence="2 8">Belongs to the glycosyltransferase 92 family.</text>
</comment>
<evidence type="ECO:0000313" key="9">
    <source>
        <dbReference type="EMBL" id="JAS49157.1"/>
    </source>
</evidence>
<dbReference type="GO" id="GO:0005737">
    <property type="term" value="C:cytoplasm"/>
    <property type="evidence" value="ECO:0007669"/>
    <property type="project" value="TreeGrafter"/>
</dbReference>
<evidence type="ECO:0000256" key="8">
    <source>
        <dbReference type="RuleBase" id="RU366017"/>
    </source>
</evidence>
<evidence type="ECO:0000256" key="1">
    <source>
        <dbReference type="ARBA" id="ARBA00004167"/>
    </source>
</evidence>
<dbReference type="Pfam" id="PF01697">
    <property type="entry name" value="Glyco_transf_92"/>
    <property type="match status" value="1"/>
</dbReference>
<dbReference type="GO" id="GO:0016020">
    <property type="term" value="C:membrane"/>
    <property type="evidence" value="ECO:0007669"/>
    <property type="project" value="UniProtKB-SubCell"/>
</dbReference>
<dbReference type="PANTHER" id="PTHR21461">
    <property type="entry name" value="GLYCOSYLTRANSFERASE FAMILY 92 PROTEIN"/>
    <property type="match status" value="1"/>
</dbReference>
<proteinExistence type="inferred from homology"/>
<keyword evidence="6 8" id="KW-1133">Transmembrane helix</keyword>
<dbReference type="EMBL" id="GECZ01020612">
    <property type="protein sequence ID" value="JAS49157.1"/>
    <property type="molecule type" value="Transcribed_RNA"/>
</dbReference>
<evidence type="ECO:0000256" key="3">
    <source>
        <dbReference type="ARBA" id="ARBA00022676"/>
    </source>
</evidence>
<keyword evidence="5 8" id="KW-0812">Transmembrane</keyword>
<comment type="subcellular location">
    <subcellularLocation>
        <location evidence="1">Membrane</location>
        <topology evidence="1">Single-pass membrane protein</topology>
    </subcellularLocation>
</comment>
<evidence type="ECO:0000256" key="7">
    <source>
        <dbReference type="ARBA" id="ARBA00023136"/>
    </source>
</evidence>
<sequence length="528" mass="59727">MYLYSIVNKDVMGRAVRKSLTRDRANLSFFIVIIFFAVFTAIVLTEIFLIDERGRGAAARNSRYPPSRLHHEYEDAAPGAQPGEDYLVYHGESVPRHRPPPGPHSAAPENLSRLPPLGNISASAGSWQSVAGTRYKFFVFAAYYERRGQRAVRVIAATKTRGPERVWCRLWFHNATSLQPQSISVPGKVRVIRENWNLKYSACFVLCPLRGNQSVPGSVSVVSRLRVAPSNHLLVHAPSPTANITGQLAVCIKPLHYNYSQTLKLIEFIELNSLLGVSHFVFYNHTCSAEVSCVLADYVARQRLTVLPWRLDIASQTEIRTEGLFAALNDCLYRTMYRFSHIALIDLDEFIVPRHNDTLQEFIQWMGKRINTRSTGSYSFQNAFFYLQWADDFQKGRARDALETNLVTLHKTRRRVKLHPHKQRSKYICRPELVVEAGNHFVWELVPGHGTLNVPPDAAIMHHYRVCEFGGNDCVKSASVVDRTLCRYRGRLLQAVGSQWNRSMALCDLPEVTPAPLLTTVTPLGPPS</sequence>
<accession>A0A1B6FG34</accession>
<dbReference type="InterPro" id="IPR008166">
    <property type="entry name" value="Glyco_transf_92"/>
</dbReference>
<organism evidence="9">
    <name type="scientific">Cuerna arida</name>
    <dbReference type="NCBI Taxonomy" id="1464854"/>
    <lineage>
        <taxon>Eukaryota</taxon>
        <taxon>Metazoa</taxon>
        <taxon>Ecdysozoa</taxon>
        <taxon>Arthropoda</taxon>
        <taxon>Hexapoda</taxon>
        <taxon>Insecta</taxon>
        <taxon>Pterygota</taxon>
        <taxon>Neoptera</taxon>
        <taxon>Paraneoptera</taxon>
        <taxon>Hemiptera</taxon>
        <taxon>Auchenorrhyncha</taxon>
        <taxon>Membracoidea</taxon>
        <taxon>Cicadellidae</taxon>
        <taxon>Cicadellinae</taxon>
        <taxon>Proconiini</taxon>
        <taxon>Cuerna</taxon>
    </lineage>
</organism>
<keyword evidence="4 8" id="KW-0808">Transferase</keyword>
<dbReference type="AlphaFoldDB" id="A0A1B6FG34"/>
<evidence type="ECO:0000256" key="5">
    <source>
        <dbReference type="ARBA" id="ARBA00022692"/>
    </source>
</evidence>
<keyword evidence="3 8" id="KW-0328">Glycosyltransferase</keyword>
<evidence type="ECO:0000256" key="6">
    <source>
        <dbReference type="ARBA" id="ARBA00022989"/>
    </source>
</evidence>
<name>A0A1B6FG34_9HEMI</name>